<reference evidence="5" key="1">
    <citation type="journal article" date="2019" name="Int. J. Syst. Evol. Microbiol.">
        <title>The Global Catalogue of Microorganisms (GCM) 10K type strain sequencing project: providing services to taxonomists for standard genome sequencing and annotation.</title>
        <authorList>
            <consortium name="The Broad Institute Genomics Platform"/>
            <consortium name="The Broad Institute Genome Sequencing Center for Infectious Disease"/>
            <person name="Wu L."/>
            <person name="Ma J."/>
        </authorList>
    </citation>
    <scope>NUCLEOTIDE SEQUENCE [LARGE SCALE GENOMIC DNA]</scope>
    <source>
        <strain evidence="5">KCTC 42986</strain>
    </source>
</reference>
<protein>
    <submittedName>
        <fullName evidence="4">Alkaline phosphatase family protein</fullName>
    </submittedName>
</protein>
<gene>
    <name evidence="4" type="ORF">ACFOFO_18905</name>
</gene>
<feature type="signal peptide" evidence="2">
    <location>
        <begin position="1"/>
        <end position="27"/>
    </location>
</feature>
<dbReference type="Pfam" id="PF00884">
    <property type="entry name" value="Sulfatase"/>
    <property type="match status" value="1"/>
</dbReference>
<keyword evidence="5" id="KW-1185">Reference proteome</keyword>
<organism evidence="4 5">
    <name type="scientific">Undibacterium arcticum</name>
    <dbReference type="NCBI Taxonomy" id="1762892"/>
    <lineage>
        <taxon>Bacteria</taxon>
        <taxon>Pseudomonadati</taxon>
        <taxon>Pseudomonadota</taxon>
        <taxon>Betaproteobacteria</taxon>
        <taxon>Burkholderiales</taxon>
        <taxon>Oxalobacteraceae</taxon>
        <taxon>Undibacterium</taxon>
    </lineage>
</organism>
<name>A0ABV7F7U9_9BURK</name>
<dbReference type="RefSeq" id="WP_390332404.1">
    <property type="nucleotide sequence ID" value="NZ_JBHRTP010000066.1"/>
</dbReference>
<comment type="similarity">
    <text evidence="1">Belongs to the sulfatase family.</text>
</comment>
<proteinExistence type="inferred from homology"/>
<sequence>MKQSLKRVAAAFAASTLCAVACMPAHAADAPKRPKHVLIVVFDQMRPEYAQRFGMQNVLTLEKEGVHFKNGYLGHVPAETVISHNVMVSGVFPKHMGWTEEAYRDTHNLLGKGEGAMWESGSLTLDQFGTLIRHSGYPKLVDYLHLARPGGKFIVVGEKSYAVESIAAPNADIAVRMSDRMKDVTRETGCAELGGAWRYPTGLNVPSYLTEPKCGRFYINSDKGNDYGTKAQSPSWLYALDGNRMVPGHDPEHLGGDAWAADAAITMMEKENWSGMLVTMGGIDKAGHMWGAYHDDGGKPGSADEQTHLPFVAKYADEQFGRILSKLKELGQLDETLIIITADHGATYAKEFHGNDAVGGGDYNWYYGKTVNSEDYNKPSPALKPLIDTGNVQLSYQSTSIQTWLKDNSPAKKHEAAKIMRTLPGVAATYWRDGDHFTLDAAPGQGTAATLSATELAWWKKHGQELVDTMAADNGPDIIGLLADEVGYGVKGDHGSAKQSDQRVPMVVWAANIQAEQPAYAFRTVDILPTVLKAMGIRQDQPGDGKAYSLKFR</sequence>
<dbReference type="InterPro" id="IPR002591">
    <property type="entry name" value="Phosphodiest/P_Trfase"/>
</dbReference>
<evidence type="ECO:0000313" key="5">
    <source>
        <dbReference type="Proteomes" id="UP001595530"/>
    </source>
</evidence>
<keyword evidence="2" id="KW-0732">Signal</keyword>
<evidence type="ECO:0000256" key="1">
    <source>
        <dbReference type="ARBA" id="ARBA00008779"/>
    </source>
</evidence>
<dbReference type="InterPro" id="IPR017850">
    <property type="entry name" value="Alkaline_phosphatase_core_sf"/>
</dbReference>
<dbReference type="InterPro" id="IPR050738">
    <property type="entry name" value="Sulfatase"/>
</dbReference>
<dbReference type="EMBL" id="JBHRTP010000066">
    <property type="protein sequence ID" value="MFC3110005.1"/>
    <property type="molecule type" value="Genomic_DNA"/>
</dbReference>
<evidence type="ECO:0000313" key="4">
    <source>
        <dbReference type="EMBL" id="MFC3110005.1"/>
    </source>
</evidence>
<dbReference type="Proteomes" id="UP001595530">
    <property type="component" value="Unassembled WGS sequence"/>
</dbReference>
<evidence type="ECO:0000256" key="2">
    <source>
        <dbReference type="SAM" id="SignalP"/>
    </source>
</evidence>
<feature type="domain" description="Sulfatase N-terminal" evidence="3">
    <location>
        <begin position="314"/>
        <end position="367"/>
    </location>
</feature>
<dbReference type="InterPro" id="IPR000917">
    <property type="entry name" value="Sulfatase_N"/>
</dbReference>
<feature type="chain" id="PRO_5045691167" evidence="2">
    <location>
        <begin position="28"/>
        <end position="553"/>
    </location>
</feature>
<comment type="caution">
    <text evidence="4">The sequence shown here is derived from an EMBL/GenBank/DDBJ whole genome shotgun (WGS) entry which is preliminary data.</text>
</comment>
<dbReference type="Gene3D" id="3.40.720.10">
    <property type="entry name" value="Alkaline Phosphatase, subunit A"/>
    <property type="match status" value="2"/>
</dbReference>
<accession>A0ABV7F7U9</accession>
<evidence type="ECO:0000259" key="3">
    <source>
        <dbReference type="Pfam" id="PF00884"/>
    </source>
</evidence>
<dbReference type="PANTHER" id="PTHR42693:SF33">
    <property type="entry name" value="ARYLSULFATASE"/>
    <property type="match status" value="1"/>
</dbReference>
<dbReference type="SUPFAM" id="SSF53649">
    <property type="entry name" value="Alkaline phosphatase-like"/>
    <property type="match status" value="1"/>
</dbReference>
<dbReference type="Pfam" id="PF01663">
    <property type="entry name" value="Phosphodiest"/>
    <property type="match status" value="1"/>
</dbReference>
<dbReference type="PANTHER" id="PTHR42693">
    <property type="entry name" value="ARYLSULFATASE FAMILY MEMBER"/>
    <property type="match status" value="1"/>
</dbReference>